<reference evidence="2 3" key="1">
    <citation type="submission" date="2020-06" db="EMBL/GenBank/DDBJ databases">
        <authorList>
            <person name="Li R."/>
            <person name="Bekaert M."/>
        </authorList>
    </citation>
    <scope>NUCLEOTIDE SEQUENCE [LARGE SCALE GENOMIC DNA]</scope>
    <source>
        <strain evidence="3">wild</strain>
    </source>
</reference>
<dbReference type="Proteomes" id="UP000507470">
    <property type="component" value="Unassembled WGS sequence"/>
</dbReference>
<protein>
    <submittedName>
        <fullName evidence="2">Uncharacterized protein</fullName>
    </submittedName>
</protein>
<proteinExistence type="predicted"/>
<evidence type="ECO:0000313" key="3">
    <source>
        <dbReference type="Proteomes" id="UP000507470"/>
    </source>
</evidence>
<dbReference type="EMBL" id="CACVKT020001876">
    <property type="protein sequence ID" value="CAC5372997.1"/>
    <property type="molecule type" value="Genomic_DNA"/>
</dbReference>
<sequence length="321" mass="36848">MINQDQFRKEDIMTTREGKTIMSTYLAANAYQLEIGADFILDIDSELNMKVVPCEHSVECKCQNYTLPMRCSFKKTCPKPIIQDLRLNDIHQRKVEAEMSQADWLCMCKAVLSPSKAACSIVTSGDIDAIPIHMFALSDNWPIAQGKYSHPVFVVLQKPNKTIDVYKIMSLIEFFHNHFEDVDIAKKISIVLCMESSFDDMRKATMLSKHQKQNTELVYSRSLWSGQLWLPSESAIERIADIINLQIDYLSTDGNPMDLLPNFLGKDCLRKTEDNEVEYYFGHDSKGNVSEIIGQKRRMEDTPQKGRRRKRMTTSTPVKSK</sequence>
<evidence type="ECO:0000256" key="1">
    <source>
        <dbReference type="SAM" id="MobiDB-lite"/>
    </source>
</evidence>
<dbReference type="AlphaFoldDB" id="A0A6J8AVQ6"/>
<feature type="region of interest" description="Disordered" evidence="1">
    <location>
        <begin position="294"/>
        <end position="321"/>
    </location>
</feature>
<accession>A0A6J8AVQ6</accession>
<evidence type="ECO:0000313" key="2">
    <source>
        <dbReference type="EMBL" id="CAC5372997.1"/>
    </source>
</evidence>
<keyword evidence="3" id="KW-1185">Reference proteome</keyword>
<name>A0A6J8AVQ6_MYTCO</name>
<dbReference type="OrthoDB" id="6151623at2759"/>
<gene>
    <name evidence="2" type="ORF">MCOR_10908</name>
</gene>
<organism evidence="2 3">
    <name type="scientific">Mytilus coruscus</name>
    <name type="common">Sea mussel</name>
    <dbReference type="NCBI Taxonomy" id="42192"/>
    <lineage>
        <taxon>Eukaryota</taxon>
        <taxon>Metazoa</taxon>
        <taxon>Spiralia</taxon>
        <taxon>Lophotrochozoa</taxon>
        <taxon>Mollusca</taxon>
        <taxon>Bivalvia</taxon>
        <taxon>Autobranchia</taxon>
        <taxon>Pteriomorphia</taxon>
        <taxon>Mytilida</taxon>
        <taxon>Mytiloidea</taxon>
        <taxon>Mytilidae</taxon>
        <taxon>Mytilinae</taxon>
        <taxon>Mytilus</taxon>
    </lineage>
</organism>